<feature type="region of interest" description="Disordered" evidence="1">
    <location>
        <begin position="136"/>
        <end position="155"/>
    </location>
</feature>
<reference evidence="2 3" key="1">
    <citation type="submission" date="2020-08" db="EMBL/GenBank/DDBJ databases">
        <title>Genomic Encyclopedia of Archaeal and Bacterial Type Strains, Phase II (KMG-II): from individual species to whole genera.</title>
        <authorList>
            <person name="Goeker M."/>
        </authorList>
    </citation>
    <scope>NUCLEOTIDE SEQUENCE [LARGE SCALE GENOMIC DNA]</scope>
    <source>
        <strain evidence="2 3">DSM 23288</strain>
    </source>
</reference>
<accession>A0A840IB47</accession>
<protein>
    <recommendedName>
        <fullName evidence="4">DUF5615 domain-containing protein</fullName>
    </recommendedName>
</protein>
<gene>
    <name evidence="2" type="ORF">BDZ31_001148</name>
</gene>
<dbReference type="RefSeq" id="WP_183339851.1">
    <property type="nucleotide sequence ID" value="NZ_JACHNU010000001.1"/>
</dbReference>
<dbReference type="Proteomes" id="UP000585272">
    <property type="component" value="Unassembled WGS sequence"/>
</dbReference>
<dbReference type="AlphaFoldDB" id="A0A840IB47"/>
<name>A0A840IB47_9ACTN</name>
<proteinExistence type="predicted"/>
<sequence length="155" mass="17804">MTPSDTSTTSPQPSRPETRRLVIDEDISRKLSFELQRRGRANAIAVLDARLNGRKDGALFKALIDFEPCVLVTYDNRMPFVHTRELEHHGTTVAVVSRRAFRRSWHTVEDNYIRDVVHRWAHVIEMQTAGTVRSYGDKSVTRARTPRAYADTTRP</sequence>
<evidence type="ECO:0000256" key="1">
    <source>
        <dbReference type="SAM" id="MobiDB-lite"/>
    </source>
</evidence>
<comment type="caution">
    <text evidence="2">The sequence shown here is derived from an EMBL/GenBank/DDBJ whole genome shotgun (WGS) entry which is preliminary data.</text>
</comment>
<keyword evidence="3" id="KW-1185">Reference proteome</keyword>
<dbReference type="EMBL" id="JACHNU010000001">
    <property type="protein sequence ID" value="MBB4661575.1"/>
    <property type="molecule type" value="Genomic_DNA"/>
</dbReference>
<evidence type="ECO:0000313" key="2">
    <source>
        <dbReference type="EMBL" id="MBB4661575.1"/>
    </source>
</evidence>
<organism evidence="2 3">
    <name type="scientific">Conexibacter arvalis</name>
    <dbReference type="NCBI Taxonomy" id="912552"/>
    <lineage>
        <taxon>Bacteria</taxon>
        <taxon>Bacillati</taxon>
        <taxon>Actinomycetota</taxon>
        <taxon>Thermoleophilia</taxon>
        <taxon>Solirubrobacterales</taxon>
        <taxon>Conexibacteraceae</taxon>
        <taxon>Conexibacter</taxon>
    </lineage>
</organism>
<evidence type="ECO:0008006" key="4">
    <source>
        <dbReference type="Google" id="ProtNLM"/>
    </source>
</evidence>
<evidence type="ECO:0000313" key="3">
    <source>
        <dbReference type="Proteomes" id="UP000585272"/>
    </source>
</evidence>